<dbReference type="InterPro" id="IPR005693">
    <property type="entry name" value="Mce"/>
</dbReference>
<organism evidence="4 5">
    <name type="scientific">Nocardioides ginsengisoli</name>
    <dbReference type="NCBI Taxonomy" id="363868"/>
    <lineage>
        <taxon>Bacteria</taxon>
        <taxon>Bacillati</taxon>
        <taxon>Actinomycetota</taxon>
        <taxon>Actinomycetes</taxon>
        <taxon>Propionibacteriales</taxon>
        <taxon>Nocardioidaceae</taxon>
        <taxon>Nocardioides</taxon>
    </lineage>
</organism>
<evidence type="ECO:0000259" key="3">
    <source>
        <dbReference type="Pfam" id="PF11887"/>
    </source>
</evidence>
<feature type="domain" description="Mce/MlaD" evidence="2">
    <location>
        <begin position="42"/>
        <end position="117"/>
    </location>
</feature>
<gene>
    <name evidence="4" type="ORF">ACFQ3F_12870</name>
</gene>
<feature type="domain" description="Mammalian cell entry C-terminal" evidence="3">
    <location>
        <begin position="131"/>
        <end position="299"/>
    </location>
</feature>
<dbReference type="PANTHER" id="PTHR33371">
    <property type="entry name" value="INTERMEMBRANE PHOSPHOLIPID TRANSPORT SYSTEM BINDING PROTEIN MLAD-RELATED"/>
    <property type="match status" value="1"/>
</dbReference>
<dbReference type="InterPro" id="IPR003399">
    <property type="entry name" value="Mce/MlaD"/>
</dbReference>
<dbReference type="NCBIfam" id="TIGR00996">
    <property type="entry name" value="Mtu_fam_mce"/>
    <property type="match status" value="1"/>
</dbReference>
<dbReference type="EMBL" id="JBHTLX010000017">
    <property type="protein sequence ID" value="MFD1248685.1"/>
    <property type="molecule type" value="Genomic_DNA"/>
</dbReference>
<feature type="compositionally biased region" description="Pro residues" evidence="1">
    <location>
        <begin position="355"/>
        <end position="383"/>
    </location>
</feature>
<dbReference type="Pfam" id="PF02470">
    <property type="entry name" value="MlaD"/>
    <property type="match status" value="1"/>
</dbReference>
<name>A0ABW3W295_9ACTN</name>
<evidence type="ECO:0000259" key="2">
    <source>
        <dbReference type="Pfam" id="PF02470"/>
    </source>
</evidence>
<dbReference type="RefSeq" id="WP_367919258.1">
    <property type="nucleotide sequence ID" value="NZ_BAABAC010000020.1"/>
</dbReference>
<keyword evidence="5" id="KW-1185">Reference proteome</keyword>
<accession>A0ABW3W295</accession>
<reference evidence="5" key="1">
    <citation type="journal article" date="2019" name="Int. J. Syst. Evol. Microbiol.">
        <title>The Global Catalogue of Microorganisms (GCM) 10K type strain sequencing project: providing services to taxonomists for standard genome sequencing and annotation.</title>
        <authorList>
            <consortium name="The Broad Institute Genomics Platform"/>
            <consortium name="The Broad Institute Genome Sequencing Center for Infectious Disease"/>
            <person name="Wu L."/>
            <person name="Ma J."/>
        </authorList>
    </citation>
    <scope>NUCLEOTIDE SEQUENCE [LARGE SCALE GENOMIC DNA]</scope>
    <source>
        <strain evidence="5">CCUG 52478</strain>
    </source>
</reference>
<dbReference type="InterPro" id="IPR024516">
    <property type="entry name" value="Mce_C"/>
</dbReference>
<dbReference type="Pfam" id="PF11887">
    <property type="entry name" value="Mce4_CUP1"/>
    <property type="match status" value="1"/>
</dbReference>
<proteinExistence type="predicted"/>
<evidence type="ECO:0000313" key="5">
    <source>
        <dbReference type="Proteomes" id="UP001597229"/>
    </source>
</evidence>
<dbReference type="PANTHER" id="PTHR33371:SF15">
    <property type="entry name" value="LIPOPROTEIN LPRN"/>
    <property type="match status" value="1"/>
</dbReference>
<evidence type="ECO:0000313" key="4">
    <source>
        <dbReference type="EMBL" id="MFD1248685.1"/>
    </source>
</evidence>
<evidence type="ECO:0000256" key="1">
    <source>
        <dbReference type="SAM" id="MobiDB-lite"/>
    </source>
</evidence>
<protein>
    <submittedName>
        <fullName evidence="4">MCE family protein</fullName>
    </submittedName>
</protein>
<dbReference type="InterPro" id="IPR052336">
    <property type="entry name" value="MlaD_Phospholipid_Transporter"/>
</dbReference>
<feature type="region of interest" description="Disordered" evidence="1">
    <location>
        <begin position="345"/>
        <end position="392"/>
    </location>
</feature>
<dbReference type="PROSITE" id="PS51257">
    <property type="entry name" value="PROKAR_LIPOPROTEIN"/>
    <property type="match status" value="1"/>
</dbReference>
<dbReference type="Proteomes" id="UP001597229">
    <property type="component" value="Unassembled WGS sequence"/>
</dbReference>
<sequence>MMQPIRLVALLATVVLLAGCGVLGGGVYNAPLPGGADVGSDPITVTADFDDALDLVPQSSVKVDDVAVGRVRRITLSKDGRSAEVELVVRRGVALPEGTVARIQQTSLLGEKYVALVRPPHAAGATTTALLAGGAHLGKDHTDAAAEVEEVLGALSLVLNGGGIGQFQEISRELQQVGHGRTAEMRQFLEQTQRFVSVLDRRSSAITTALDGLARLGRTLDGDRARIAHTLEGLAPGMKVLAEQRPQLVRMLRSLDRLSRVTLTTLHASQDDMVADFKLLAPILQQLAKAGSDLPYALEILLTYPFPDAVLGAIKGDYLNVFMTTNFRTLPAGCAEMGCTWPQVGRGSAARRGSPLPPLGTAPVQPPTLLPPTDAPSPPPSSPQTPSTPGGM</sequence>
<comment type="caution">
    <text evidence="4">The sequence shown here is derived from an EMBL/GenBank/DDBJ whole genome shotgun (WGS) entry which is preliminary data.</text>
</comment>